<proteinExistence type="predicted"/>
<sequence length="34" mass="4142">MPIHSLDTLQVLKIYRHAPERCIRYLFVCSFEFD</sequence>
<accession>A0A0A9EN91</accession>
<organism evidence="1">
    <name type="scientific">Arundo donax</name>
    <name type="common">Giant reed</name>
    <name type="synonym">Donax arundinaceus</name>
    <dbReference type="NCBI Taxonomy" id="35708"/>
    <lineage>
        <taxon>Eukaryota</taxon>
        <taxon>Viridiplantae</taxon>
        <taxon>Streptophyta</taxon>
        <taxon>Embryophyta</taxon>
        <taxon>Tracheophyta</taxon>
        <taxon>Spermatophyta</taxon>
        <taxon>Magnoliopsida</taxon>
        <taxon>Liliopsida</taxon>
        <taxon>Poales</taxon>
        <taxon>Poaceae</taxon>
        <taxon>PACMAD clade</taxon>
        <taxon>Arundinoideae</taxon>
        <taxon>Arundineae</taxon>
        <taxon>Arundo</taxon>
    </lineage>
</organism>
<dbReference type="EMBL" id="GBRH01198555">
    <property type="protein sequence ID" value="JAD99340.1"/>
    <property type="molecule type" value="Transcribed_RNA"/>
</dbReference>
<protein>
    <submittedName>
        <fullName evidence="1">Uncharacterized protein</fullName>
    </submittedName>
</protein>
<reference evidence="1" key="1">
    <citation type="submission" date="2014-09" db="EMBL/GenBank/DDBJ databases">
        <authorList>
            <person name="Magalhaes I.L.F."/>
            <person name="Oliveira U."/>
            <person name="Santos F.R."/>
            <person name="Vidigal T.H.D.A."/>
            <person name="Brescovit A.D."/>
            <person name="Santos A.J."/>
        </authorList>
    </citation>
    <scope>NUCLEOTIDE SEQUENCE</scope>
    <source>
        <tissue evidence="1">Shoot tissue taken approximately 20 cm above the soil surface</tissue>
    </source>
</reference>
<name>A0A0A9EN91_ARUDO</name>
<reference evidence="1" key="2">
    <citation type="journal article" date="2015" name="Data Brief">
        <title>Shoot transcriptome of the giant reed, Arundo donax.</title>
        <authorList>
            <person name="Barrero R.A."/>
            <person name="Guerrero F.D."/>
            <person name="Moolhuijzen P."/>
            <person name="Goolsby J.A."/>
            <person name="Tidwell J."/>
            <person name="Bellgard S.E."/>
            <person name="Bellgard M.I."/>
        </authorList>
    </citation>
    <scope>NUCLEOTIDE SEQUENCE</scope>
    <source>
        <tissue evidence="1">Shoot tissue taken approximately 20 cm above the soil surface</tissue>
    </source>
</reference>
<evidence type="ECO:0000313" key="1">
    <source>
        <dbReference type="EMBL" id="JAD99340.1"/>
    </source>
</evidence>
<dbReference type="AlphaFoldDB" id="A0A0A9EN91"/>